<comment type="subcellular location">
    <subcellularLocation>
        <location evidence="1">Membrane</location>
        <topology evidence="1">Single-pass membrane protein</topology>
    </subcellularLocation>
</comment>
<gene>
    <name evidence="5" type="ORF">FH972_026947</name>
</gene>
<dbReference type="InterPro" id="IPR025287">
    <property type="entry name" value="WAK_GUB"/>
</dbReference>
<comment type="caution">
    <text evidence="5">The sequence shown here is derived from an EMBL/GenBank/DDBJ whole genome shotgun (WGS) entry which is preliminary data.</text>
</comment>
<feature type="domain" description="Wall-associated receptor kinase galacturonan-binding" evidence="4">
    <location>
        <begin position="34"/>
        <end position="97"/>
    </location>
</feature>
<dbReference type="GO" id="GO:0016020">
    <property type="term" value="C:membrane"/>
    <property type="evidence" value="ECO:0007669"/>
    <property type="project" value="UniProtKB-SubCell"/>
</dbReference>
<evidence type="ECO:0000313" key="6">
    <source>
        <dbReference type="Proteomes" id="UP000327013"/>
    </source>
</evidence>
<protein>
    <recommendedName>
        <fullName evidence="4">Wall-associated receptor kinase galacturonan-binding domain-containing protein</fullName>
    </recommendedName>
</protein>
<dbReference type="AlphaFoldDB" id="A0A5N6L5I9"/>
<feature type="domain" description="Wall-associated receptor kinase galacturonan-binding" evidence="4">
    <location>
        <begin position="280"/>
        <end position="343"/>
    </location>
</feature>
<evidence type="ECO:0000256" key="2">
    <source>
        <dbReference type="ARBA" id="ARBA00022729"/>
    </source>
</evidence>
<dbReference type="OrthoDB" id="1146903at2759"/>
<evidence type="ECO:0000256" key="1">
    <source>
        <dbReference type="ARBA" id="ARBA00004167"/>
    </source>
</evidence>
<proteinExistence type="predicted"/>
<dbReference type="GO" id="GO:0030247">
    <property type="term" value="F:polysaccharide binding"/>
    <property type="evidence" value="ECO:0007669"/>
    <property type="project" value="InterPro"/>
</dbReference>
<organism evidence="5 6">
    <name type="scientific">Carpinus fangiana</name>
    <dbReference type="NCBI Taxonomy" id="176857"/>
    <lineage>
        <taxon>Eukaryota</taxon>
        <taxon>Viridiplantae</taxon>
        <taxon>Streptophyta</taxon>
        <taxon>Embryophyta</taxon>
        <taxon>Tracheophyta</taxon>
        <taxon>Spermatophyta</taxon>
        <taxon>Magnoliopsida</taxon>
        <taxon>eudicotyledons</taxon>
        <taxon>Gunneridae</taxon>
        <taxon>Pentapetalae</taxon>
        <taxon>rosids</taxon>
        <taxon>fabids</taxon>
        <taxon>Fagales</taxon>
        <taxon>Betulaceae</taxon>
        <taxon>Carpinus</taxon>
    </lineage>
</organism>
<sequence length="529" mass="60003">MAGRVLFSAGLSALILVVLVHEISCSSAEDGHLCAASSCGDIHNISYPFQLQDQPQNCGHPNYTLSCEKNQTVLRFYAEKYFVRQINYENYTIRVVDSGIHQLTIPRYFSYEDPYQTWVSKSPTSSVELSKGTVVFVMCENPVNSTFYLETSTCFSNIGEYSYNSSKGYQYVKVGITKASDVEDSCQIERMVRTSWPGNISCSDVHNALVYGFELSWFQLNCGNCGSGHDCYLDDVNRVRCEPRFTRLGRVLFSAGLSALILVVLVHEISCSSAEDGHLCAPSSCGDIHNISDPFRLQDQPQNCGHPNYTLSCEKNQTVLHLYAGKYYVRQINYENYTIRVVDSGIHQLSIPRYFLNSYNFSYYEDPYQTRLPRTWRYYDHYSELSTGTVVFVMCENPVNSRFYLETSTCFRNIGEYSSNSSKRYRYVKVGVTNASSVEDSCEIERMVQTSWPGNDDPNISCSDVLNALVYGFELSWFQLNCGNCGSVHDCYLDDANRVRCEPRMSILGVIRDIVYYCGEASLSKKLFA</sequence>
<dbReference type="Proteomes" id="UP000327013">
    <property type="component" value="Unassembled WGS sequence"/>
</dbReference>
<evidence type="ECO:0000259" key="4">
    <source>
        <dbReference type="Pfam" id="PF13947"/>
    </source>
</evidence>
<accession>A0A5N6L5I9</accession>
<reference evidence="5 6" key="1">
    <citation type="submission" date="2019-06" db="EMBL/GenBank/DDBJ databases">
        <title>A chromosomal-level reference genome of Carpinus fangiana (Coryloideae, Betulaceae).</title>
        <authorList>
            <person name="Yang X."/>
            <person name="Wang Z."/>
            <person name="Zhang L."/>
            <person name="Hao G."/>
            <person name="Liu J."/>
            <person name="Yang Y."/>
        </authorList>
    </citation>
    <scope>NUCLEOTIDE SEQUENCE [LARGE SCALE GENOMIC DNA]</scope>
    <source>
        <strain evidence="5">Cfa_2016G</strain>
        <tissue evidence="5">Leaf</tissue>
    </source>
</reference>
<dbReference type="PANTHER" id="PTHR33138:SF30">
    <property type="entry name" value="LEAF RUST 10 DISEASE-RESISTANCE LOCUS RECEPTOR-LIKE PROTEIN KINASE-LIKE 2.7"/>
    <property type="match status" value="1"/>
</dbReference>
<feature type="chain" id="PRO_5024356217" description="Wall-associated receptor kinase galacturonan-binding domain-containing protein" evidence="3">
    <location>
        <begin position="29"/>
        <end position="529"/>
    </location>
</feature>
<feature type="signal peptide" evidence="3">
    <location>
        <begin position="1"/>
        <end position="28"/>
    </location>
</feature>
<keyword evidence="2 3" id="KW-0732">Signal</keyword>
<dbReference type="PANTHER" id="PTHR33138">
    <property type="entry name" value="OS01G0690200 PROTEIN"/>
    <property type="match status" value="1"/>
</dbReference>
<name>A0A5N6L5I9_9ROSI</name>
<dbReference type="Pfam" id="PF13947">
    <property type="entry name" value="GUB_WAK_bind"/>
    <property type="match status" value="2"/>
</dbReference>
<evidence type="ECO:0000256" key="3">
    <source>
        <dbReference type="SAM" id="SignalP"/>
    </source>
</evidence>
<keyword evidence="6" id="KW-1185">Reference proteome</keyword>
<dbReference type="EMBL" id="VIBQ01000152">
    <property type="protein sequence ID" value="KAB9074141.1"/>
    <property type="molecule type" value="Genomic_DNA"/>
</dbReference>
<evidence type="ECO:0000313" key="5">
    <source>
        <dbReference type="EMBL" id="KAB9074141.1"/>
    </source>
</evidence>